<keyword evidence="1 4" id="KW-0489">Methyltransferase</keyword>
<dbReference type="SUPFAM" id="SSF53335">
    <property type="entry name" value="S-adenosyl-L-methionine-dependent methyltransferases"/>
    <property type="match status" value="1"/>
</dbReference>
<dbReference type="GO" id="GO:0008757">
    <property type="term" value="F:S-adenosylmethionine-dependent methyltransferase activity"/>
    <property type="evidence" value="ECO:0007669"/>
    <property type="project" value="UniProtKB-ARBA"/>
</dbReference>
<accession>A0AAX4HS32</accession>
<dbReference type="RefSeq" id="WP_321398019.1">
    <property type="nucleotide sequence ID" value="NZ_CP139487.1"/>
</dbReference>
<dbReference type="Gene3D" id="3.40.50.150">
    <property type="entry name" value="Vaccinia Virus protein VP39"/>
    <property type="match status" value="1"/>
</dbReference>
<dbReference type="PANTHER" id="PTHR47739:SF1">
    <property type="entry name" value="TRNA1(VAL) (ADENINE(37)-N6)-METHYLTRANSFERASE"/>
    <property type="match status" value="1"/>
</dbReference>
<feature type="domain" description="Methyltransferase small" evidence="3">
    <location>
        <begin position="15"/>
        <end position="173"/>
    </location>
</feature>
<evidence type="ECO:0000256" key="2">
    <source>
        <dbReference type="ARBA" id="ARBA00022691"/>
    </source>
</evidence>
<dbReference type="AlphaFoldDB" id="A0AAX4HS32"/>
<protein>
    <submittedName>
        <fullName evidence="4">Methyltransferase</fullName>
    </submittedName>
</protein>
<keyword evidence="2" id="KW-0949">S-adenosyl-L-methionine</keyword>
<dbReference type="PRINTS" id="PR00507">
    <property type="entry name" value="N12N6MTFRASE"/>
</dbReference>
<name>A0AAX4HS32_9BACT</name>
<dbReference type="InterPro" id="IPR007848">
    <property type="entry name" value="Small_mtfrase_dom"/>
</dbReference>
<dbReference type="GO" id="GO:0032259">
    <property type="term" value="P:methylation"/>
    <property type="evidence" value="ECO:0007669"/>
    <property type="project" value="UniProtKB-KW"/>
</dbReference>
<organism evidence="4 5">
    <name type="scientific">Peredibacter starrii</name>
    <dbReference type="NCBI Taxonomy" id="28202"/>
    <lineage>
        <taxon>Bacteria</taxon>
        <taxon>Pseudomonadati</taxon>
        <taxon>Bdellovibrionota</taxon>
        <taxon>Bacteriovoracia</taxon>
        <taxon>Bacteriovoracales</taxon>
        <taxon>Bacteriovoracaceae</taxon>
        <taxon>Peredibacter</taxon>
    </lineage>
</organism>
<dbReference type="GO" id="GO:0008170">
    <property type="term" value="F:N-methyltransferase activity"/>
    <property type="evidence" value="ECO:0007669"/>
    <property type="project" value="UniProtKB-ARBA"/>
</dbReference>
<proteinExistence type="predicted"/>
<evidence type="ECO:0000313" key="4">
    <source>
        <dbReference type="EMBL" id="WPU66139.1"/>
    </source>
</evidence>
<keyword evidence="1 4" id="KW-0808">Transferase</keyword>
<dbReference type="GO" id="GO:0003676">
    <property type="term" value="F:nucleic acid binding"/>
    <property type="evidence" value="ECO:0007669"/>
    <property type="project" value="InterPro"/>
</dbReference>
<evidence type="ECO:0000259" key="3">
    <source>
        <dbReference type="Pfam" id="PF05175"/>
    </source>
</evidence>
<dbReference type="PROSITE" id="PS00092">
    <property type="entry name" value="N6_MTASE"/>
    <property type="match status" value="1"/>
</dbReference>
<dbReference type="PANTHER" id="PTHR47739">
    <property type="entry name" value="TRNA1(VAL) (ADENINE(37)-N6)-METHYLTRANSFERASE"/>
    <property type="match status" value="1"/>
</dbReference>
<sequence length="198" mass="22615">MSDYLQPGFYRFNQDSLFLVNWIAHKLQTASHVLDLGAGSGVIGIEVSNRLNPQSLTLVELQKEFLSYLETNSRDQKKAHYDIEIVNASFGEFKTDKKFDLIVSNPPYYLPGRGEASQDVKKGMARSFIVDGWAVLLQRIEELLTSEGRAFIVIKNDKSILSHLRKEVRGLNVTEFIEKDLVVLELARLHEDRHHELS</sequence>
<dbReference type="InterPro" id="IPR050210">
    <property type="entry name" value="tRNA_Adenine-N(6)_MTase"/>
</dbReference>
<reference evidence="4 5" key="1">
    <citation type="submission" date="2023-11" db="EMBL/GenBank/DDBJ databases">
        <title>Peredibacter starrii A3.12.</title>
        <authorList>
            <person name="Mitchell R.J."/>
        </authorList>
    </citation>
    <scope>NUCLEOTIDE SEQUENCE [LARGE SCALE GENOMIC DNA]</scope>
    <source>
        <strain evidence="4 5">A3.12</strain>
    </source>
</reference>
<dbReference type="CDD" id="cd02440">
    <property type="entry name" value="AdoMet_MTases"/>
    <property type="match status" value="1"/>
</dbReference>
<dbReference type="InterPro" id="IPR029063">
    <property type="entry name" value="SAM-dependent_MTases_sf"/>
</dbReference>
<dbReference type="EMBL" id="CP139487">
    <property type="protein sequence ID" value="WPU66139.1"/>
    <property type="molecule type" value="Genomic_DNA"/>
</dbReference>
<dbReference type="InterPro" id="IPR002052">
    <property type="entry name" value="DNA_methylase_N6_adenine_CS"/>
</dbReference>
<dbReference type="Proteomes" id="UP001324634">
    <property type="component" value="Chromosome"/>
</dbReference>
<dbReference type="Pfam" id="PF05175">
    <property type="entry name" value="MTS"/>
    <property type="match status" value="1"/>
</dbReference>
<evidence type="ECO:0000313" key="5">
    <source>
        <dbReference type="Proteomes" id="UP001324634"/>
    </source>
</evidence>
<gene>
    <name evidence="4" type="ORF">SOO65_05210</name>
</gene>
<evidence type="ECO:0000256" key="1">
    <source>
        <dbReference type="ARBA" id="ARBA00022603"/>
    </source>
</evidence>
<dbReference type="KEGG" id="psti:SOO65_05210"/>
<keyword evidence="5" id="KW-1185">Reference proteome</keyword>